<protein>
    <submittedName>
        <fullName evidence="1">Uncharacterized protein</fullName>
    </submittedName>
</protein>
<reference evidence="1 2" key="1">
    <citation type="submission" date="2013-01" db="EMBL/GenBank/DDBJ databases">
        <authorList>
            <person name="Harkins D.M."/>
            <person name="Durkin A.S."/>
            <person name="Brinkac L.M."/>
            <person name="Haft D.H."/>
            <person name="Selengut J.D."/>
            <person name="Sanka R."/>
            <person name="DePew J."/>
            <person name="Purushe J."/>
            <person name="Hospenthal D.R."/>
            <person name="Murray C.K."/>
            <person name="Pimentel G."/>
            <person name="Wasfy M."/>
            <person name="Parker T."/>
            <person name="Miller R.S."/>
            <person name="Vinetz J.M."/>
            <person name="Sutton G.G."/>
            <person name="Nierman W.C."/>
            <person name="Fouts D.E."/>
        </authorList>
    </citation>
    <scope>NUCLEOTIDE SEQUENCE [LARGE SCALE GENOMIC DNA]</scope>
    <source>
        <strain evidence="1 2">2006001854</strain>
    </source>
</reference>
<accession>M6GIV2</accession>
<dbReference type="AlphaFoldDB" id="M6GIV2"/>
<comment type="caution">
    <text evidence="1">The sequence shown here is derived from an EMBL/GenBank/DDBJ whole genome shotgun (WGS) entry which is preliminary data.</text>
</comment>
<gene>
    <name evidence="1" type="ORF">LEP1GSC037_2284</name>
</gene>
<name>M6GIV2_LEPIR</name>
<organism evidence="1 2">
    <name type="scientific">Leptospira interrogans str. 2006001854</name>
    <dbReference type="NCBI Taxonomy" id="1001590"/>
    <lineage>
        <taxon>Bacteria</taxon>
        <taxon>Pseudomonadati</taxon>
        <taxon>Spirochaetota</taxon>
        <taxon>Spirochaetia</taxon>
        <taxon>Leptospirales</taxon>
        <taxon>Leptospiraceae</taxon>
        <taxon>Leptospira</taxon>
    </lineage>
</organism>
<sequence>METLKILETEGLIELEKRILLSIQTRNFKEQFLLVKKETVL</sequence>
<proteinExistence type="predicted"/>
<evidence type="ECO:0000313" key="1">
    <source>
        <dbReference type="EMBL" id="EMM83272.1"/>
    </source>
</evidence>
<dbReference type="EMBL" id="AFLW02000066">
    <property type="protein sequence ID" value="EMM83272.1"/>
    <property type="molecule type" value="Genomic_DNA"/>
</dbReference>
<evidence type="ECO:0000313" key="2">
    <source>
        <dbReference type="Proteomes" id="UP000012128"/>
    </source>
</evidence>
<dbReference type="Proteomes" id="UP000012128">
    <property type="component" value="Unassembled WGS sequence"/>
</dbReference>